<keyword evidence="3" id="KW-1185">Reference proteome</keyword>
<dbReference type="Gene3D" id="3.10.180.10">
    <property type="entry name" value="2,3-Dihydroxybiphenyl 1,2-Dioxygenase, domain 1"/>
    <property type="match status" value="2"/>
</dbReference>
<gene>
    <name evidence="2" type="ORF">Aco04nite_10060</name>
</gene>
<protein>
    <recommendedName>
        <fullName evidence="1">Glyoxalase-like domain-containing protein</fullName>
    </recommendedName>
</protein>
<evidence type="ECO:0000313" key="3">
    <source>
        <dbReference type="Proteomes" id="UP000680865"/>
    </source>
</evidence>
<dbReference type="PANTHER" id="PTHR35908">
    <property type="entry name" value="HYPOTHETICAL FUSION PROTEIN"/>
    <property type="match status" value="1"/>
</dbReference>
<dbReference type="Pfam" id="PF18029">
    <property type="entry name" value="Glyoxalase_6"/>
    <property type="match status" value="2"/>
</dbReference>
<feature type="domain" description="Glyoxalase-like" evidence="1">
    <location>
        <begin position="135"/>
        <end position="237"/>
    </location>
</feature>
<evidence type="ECO:0000259" key="1">
    <source>
        <dbReference type="Pfam" id="PF18029"/>
    </source>
</evidence>
<dbReference type="InterPro" id="IPR041581">
    <property type="entry name" value="Glyoxalase_6"/>
</dbReference>
<dbReference type="PANTHER" id="PTHR35908:SF1">
    <property type="entry name" value="CONSERVED PROTEIN"/>
    <property type="match status" value="1"/>
</dbReference>
<proteinExistence type="predicted"/>
<evidence type="ECO:0000313" key="2">
    <source>
        <dbReference type="EMBL" id="GIM68260.1"/>
    </source>
</evidence>
<organism evidence="2 3">
    <name type="scientific">Winogradskya consettensis</name>
    <dbReference type="NCBI Taxonomy" id="113560"/>
    <lineage>
        <taxon>Bacteria</taxon>
        <taxon>Bacillati</taxon>
        <taxon>Actinomycetota</taxon>
        <taxon>Actinomycetes</taxon>
        <taxon>Micromonosporales</taxon>
        <taxon>Micromonosporaceae</taxon>
        <taxon>Winogradskya</taxon>
    </lineage>
</organism>
<dbReference type="EMBL" id="BOQP01000004">
    <property type="protein sequence ID" value="GIM68260.1"/>
    <property type="molecule type" value="Genomic_DNA"/>
</dbReference>
<accession>A0A919VLZ6</accession>
<dbReference type="AlphaFoldDB" id="A0A919VLZ6"/>
<name>A0A919VLZ6_9ACTN</name>
<dbReference type="InterPro" id="IPR029068">
    <property type="entry name" value="Glyas_Bleomycin-R_OHBP_Dase"/>
</dbReference>
<dbReference type="Proteomes" id="UP000680865">
    <property type="component" value="Unassembled WGS sequence"/>
</dbReference>
<reference evidence="2" key="1">
    <citation type="submission" date="2021-03" db="EMBL/GenBank/DDBJ databases">
        <title>Whole genome shotgun sequence of Actinoplanes consettensis NBRC 14913.</title>
        <authorList>
            <person name="Komaki H."/>
            <person name="Tamura T."/>
        </authorList>
    </citation>
    <scope>NUCLEOTIDE SEQUENCE</scope>
    <source>
        <strain evidence="2">NBRC 14913</strain>
    </source>
</reference>
<dbReference type="CDD" id="cd06587">
    <property type="entry name" value="VOC"/>
    <property type="match status" value="1"/>
</dbReference>
<comment type="caution">
    <text evidence="2">The sequence shown here is derived from an EMBL/GenBank/DDBJ whole genome shotgun (WGS) entry which is preliminary data.</text>
</comment>
<feature type="domain" description="Glyoxalase-like" evidence="1">
    <location>
        <begin position="22"/>
        <end position="122"/>
    </location>
</feature>
<dbReference type="SUPFAM" id="SSF54593">
    <property type="entry name" value="Glyoxalase/Bleomycin resistance protein/Dihydroxybiphenyl dioxygenase"/>
    <property type="match status" value="2"/>
</dbReference>
<sequence length="242" mass="26245">MISDELAKYVLPAAQFDGLSLEVLDAPRAARFWSAALGGGTVRDVGPGRLRIDAAPGRSPREILRLTTVRELRPQATRAHLDLRLSGAAPDVLVAAGAHVVRSPGPDPWFVLADPEGNQVCAYPAADDRPSGIFQLVVKCRDAYAQARWWGRVLSGDVIAEGSAAAVKAAPGFPWDYLVFDPVPEPKVARNRLHWHLDLRDRDPSALLLAGATVLRQPDAIHAPWVLADPEGNEFCAFTERL</sequence>